<reference evidence="1" key="1">
    <citation type="journal article" date="2014" name="Front. Microbiol.">
        <title>High frequency of phylogenetically diverse reductive dehalogenase-homologous genes in deep subseafloor sedimentary metagenomes.</title>
        <authorList>
            <person name="Kawai M."/>
            <person name="Futagami T."/>
            <person name="Toyoda A."/>
            <person name="Takaki Y."/>
            <person name="Nishi S."/>
            <person name="Hori S."/>
            <person name="Arai W."/>
            <person name="Tsubouchi T."/>
            <person name="Morono Y."/>
            <person name="Uchiyama I."/>
            <person name="Ito T."/>
            <person name="Fujiyama A."/>
            <person name="Inagaki F."/>
            <person name="Takami H."/>
        </authorList>
    </citation>
    <scope>NUCLEOTIDE SEQUENCE</scope>
    <source>
        <strain evidence="1">Expedition CK06-06</strain>
    </source>
</reference>
<proteinExistence type="predicted"/>
<name>X0TZT5_9ZZZZ</name>
<feature type="non-terminal residue" evidence="1">
    <location>
        <position position="1"/>
    </location>
</feature>
<organism evidence="1">
    <name type="scientific">marine sediment metagenome</name>
    <dbReference type="NCBI Taxonomy" id="412755"/>
    <lineage>
        <taxon>unclassified sequences</taxon>
        <taxon>metagenomes</taxon>
        <taxon>ecological metagenomes</taxon>
    </lineage>
</organism>
<comment type="caution">
    <text evidence="1">The sequence shown here is derived from an EMBL/GenBank/DDBJ whole genome shotgun (WGS) entry which is preliminary data.</text>
</comment>
<dbReference type="EMBL" id="BARS01013125">
    <property type="protein sequence ID" value="GAF93672.1"/>
    <property type="molecule type" value="Genomic_DNA"/>
</dbReference>
<gene>
    <name evidence="1" type="ORF">S01H1_22990</name>
</gene>
<dbReference type="AlphaFoldDB" id="X0TZT5"/>
<sequence length="48" mass="5507">AIYCIQYDMGGYTSRGEAEDMINILRDQANRRLSLIIDKKHTDFINGS</sequence>
<evidence type="ECO:0000313" key="1">
    <source>
        <dbReference type="EMBL" id="GAF93672.1"/>
    </source>
</evidence>
<protein>
    <submittedName>
        <fullName evidence="1">Uncharacterized protein</fullName>
    </submittedName>
</protein>
<accession>X0TZT5</accession>